<dbReference type="EMBL" id="CAJZBQ010000045">
    <property type="protein sequence ID" value="CAG9328083.1"/>
    <property type="molecule type" value="Genomic_DNA"/>
</dbReference>
<proteinExistence type="predicted"/>
<evidence type="ECO:0000313" key="2">
    <source>
        <dbReference type="Proteomes" id="UP001162131"/>
    </source>
</evidence>
<keyword evidence="2" id="KW-1185">Reference proteome</keyword>
<reference evidence="1" key="1">
    <citation type="submission" date="2021-09" db="EMBL/GenBank/DDBJ databases">
        <authorList>
            <consortium name="AG Swart"/>
            <person name="Singh M."/>
            <person name="Singh A."/>
            <person name="Seah K."/>
            <person name="Emmerich C."/>
        </authorList>
    </citation>
    <scope>NUCLEOTIDE SEQUENCE</scope>
    <source>
        <strain evidence="1">ATCC30299</strain>
    </source>
</reference>
<dbReference type="AlphaFoldDB" id="A0AAU9K4K1"/>
<dbReference type="Proteomes" id="UP001162131">
    <property type="component" value="Unassembled WGS sequence"/>
</dbReference>
<protein>
    <submittedName>
        <fullName evidence="1">Uncharacterized protein</fullName>
    </submittedName>
</protein>
<gene>
    <name evidence="1" type="ORF">BSTOLATCC_MIC45541</name>
</gene>
<comment type="caution">
    <text evidence="1">The sequence shown here is derived from an EMBL/GenBank/DDBJ whole genome shotgun (WGS) entry which is preliminary data.</text>
</comment>
<name>A0AAU9K4K1_9CILI</name>
<sequence>MNLGRNSLGQTFSPTNKSLRQIFKETKLPKIKPSDKNWKEIYHISFANSVTKLLQKTPEPRRTQNMTVKSFRTIKGISSNAYDNNDIFRDSPINLKIKGSQLCNSTNSILSKKFLIRKKIHNELMQREKRSPLLTPIKSTSKSRTSMQKETLFSMVSSPKETKFINIESFSANKYDEKGNIEVIR</sequence>
<evidence type="ECO:0000313" key="1">
    <source>
        <dbReference type="EMBL" id="CAG9328083.1"/>
    </source>
</evidence>
<accession>A0AAU9K4K1</accession>
<organism evidence="1 2">
    <name type="scientific">Blepharisma stoltei</name>
    <dbReference type="NCBI Taxonomy" id="1481888"/>
    <lineage>
        <taxon>Eukaryota</taxon>
        <taxon>Sar</taxon>
        <taxon>Alveolata</taxon>
        <taxon>Ciliophora</taxon>
        <taxon>Postciliodesmatophora</taxon>
        <taxon>Heterotrichea</taxon>
        <taxon>Heterotrichida</taxon>
        <taxon>Blepharismidae</taxon>
        <taxon>Blepharisma</taxon>
    </lineage>
</organism>